<sequence length="439" mass="44882">MVKTPIITPAVIFVMAVALVLAGPLSVTTTVGATPVAGSQSLSVTENVDVWDRSPLTLRTTSEGPTTIVAPRTFLNVESAATGDLPLNKRTMTIHERNESINMSFEPRIGAGTRALAGDEAQLLAVKLDEAPTTAETNASNISRASLEDVFANNSDTTSSELLDDAEDVGTIDEDGELQASYTPESGGAYGFVLVTVDEGDEGLSVSDGNVSVNGNVTVVGVEQAVVQDNVSNVERTQNPVNPGDNVTLAVDTEMEDENATHAVLLVRQGVLQRQSSTVTVSGELNESFSADQITVENSFDNISGVGTVESNTGLGSFTLSENQSIPAIGLQGLFGTVVSEAESDASGDVIHASATIVSGDADANVTVQTLDSWPNGAYQYVHVAVGNETGTLNSDTGTVAVSPGGGPDNGGGPGNGGGPPDNAGGPSDAGDDDEEDGE</sequence>
<feature type="region of interest" description="Disordered" evidence="1">
    <location>
        <begin position="393"/>
        <end position="439"/>
    </location>
</feature>
<proteinExistence type="predicted"/>
<feature type="compositionally biased region" description="Acidic residues" evidence="1">
    <location>
        <begin position="430"/>
        <end position="439"/>
    </location>
</feature>
<organism evidence="2 3">
    <name type="scientific">Haloarcula hispanica (strain ATCC 33960 / DSM 4426 / JCM 8911 / NBRC 102182 / NCIMB 2187 / VKM B-1755)</name>
    <dbReference type="NCBI Taxonomy" id="634497"/>
    <lineage>
        <taxon>Archaea</taxon>
        <taxon>Methanobacteriati</taxon>
        <taxon>Methanobacteriota</taxon>
        <taxon>Stenosarchaea group</taxon>
        <taxon>Halobacteria</taxon>
        <taxon>Halobacteriales</taxon>
        <taxon>Haloarculaceae</taxon>
        <taxon>Haloarcula</taxon>
    </lineage>
</organism>
<name>G0HSN2_HALHT</name>
<gene>
    <name evidence="2" type="ordered locus">HAH_1649</name>
</gene>
<dbReference type="HOGENOM" id="CLU_040764_0_0_2"/>
<dbReference type="KEGG" id="hhi:HAH_1649"/>
<evidence type="ECO:0008006" key="4">
    <source>
        <dbReference type="Google" id="ProtNLM"/>
    </source>
</evidence>
<reference evidence="2 3" key="1">
    <citation type="journal article" date="2011" name="J. Bacteriol.">
        <title>Complete genome sequence of Haloarcula hispanica, a model haloarchaeon for studying genetics, metabolism, and virus-host interaction.</title>
        <authorList>
            <person name="Liu H."/>
            <person name="Wu Z."/>
            <person name="Li M."/>
            <person name="Zhang F."/>
            <person name="Zheng H."/>
            <person name="Han J."/>
            <person name="Liu J."/>
            <person name="Zhou J."/>
            <person name="Wang S."/>
            <person name="Xiang H."/>
        </authorList>
    </citation>
    <scope>NUCLEOTIDE SEQUENCE [LARGE SCALE GENOMIC DNA]</scope>
    <source>
        <strain evidence="3">ATCC 33960 / DSM 4426 / JCM 8911 / NBRC 102182 / NCIMB 2187 / VKM B-1755</strain>
    </source>
</reference>
<dbReference type="Proteomes" id="UP000005629">
    <property type="component" value="Chromosome I"/>
</dbReference>
<dbReference type="eggNOG" id="arCOG09058">
    <property type="taxonomic scope" value="Archaea"/>
</dbReference>
<evidence type="ECO:0000313" key="3">
    <source>
        <dbReference type="Proteomes" id="UP000005629"/>
    </source>
</evidence>
<dbReference type="EMBL" id="CP002921">
    <property type="protein sequence ID" value="AEM57256.1"/>
    <property type="molecule type" value="Genomic_DNA"/>
</dbReference>
<feature type="compositionally biased region" description="Gly residues" evidence="1">
    <location>
        <begin position="404"/>
        <end position="420"/>
    </location>
</feature>
<evidence type="ECO:0000256" key="1">
    <source>
        <dbReference type="SAM" id="MobiDB-lite"/>
    </source>
</evidence>
<accession>G0HSN2</accession>
<evidence type="ECO:0000313" key="2">
    <source>
        <dbReference type="EMBL" id="AEM57256.1"/>
    </source>
</evidence>
<dbReference type="AlphaFoldDB" id="G0HSN2"/>
<protein>
    <recommendedName>
        <fullName evidence="4">PGF-CTERM sorting domain-containing protein</fullName>
    </recommendedName>
</protein>